<dbReference type="Pfam" id="PF04607">
    <property type="entry name" value="RelA_SpoT"/>
    <property type="match status" value="1"/>
</dbReference>
<dbReference type="RefSeq" id="WP_147499152.1">
    <property type="nucleotide sequence ID" value="NZ_VOAV01000030.1"/>
</dbReference>
<evidence type="ECO:0000313" key="3">
    <source>
        <dbReference type="Proteomes" id="UP000321599"/>
    </source>
</evidence>
<gene>
    <name evidence="2" type="ORF">XK09_07420</name>
</gene>
<dbReference type="Gene3D" id="3.30.460.10">
    <property type="entry name" value="Beta Polymerase, domain 2"/>
    <property type="match status" value="1"/>
</dbReference>
<comment type="caution">
    <text evidence="2">The sequence shown here is derived from an EMBL/GenBank/DDBJ whole genome shotgun (WGS) entry which is preliminary data.</text>
</comment>
<dbReference type="PANTHER" id="PTHR47837:SF1">
    <property type="entry name" value="GTP PYROPHOSPHOKINASE YJBM"/>
    <property type="match status" value="1"/>
</dbReference>
<sequence length="196" mass="22722">MALSSKTVRRAGDNLKLNQAKKDDLDTISTFRSNHVQLMKMLVNTISKKLPKPLFIARRLKRLSSIQAKLQRFNGMCLDRMQDIGGVRAVFKNNNEVRQFIKSIQNVYYGKRSVFEIVKENDYIGNPKDDGYRSYHIVFKYNGKINEVGGYHVELQLRDLLQHYWAMAVEILALRSSTNIKAGYGDEHYKRFLALC</sequence>
<dbReference type="PANTHER" id="PTHR47837">
    <property type="entry name" value="GTP PYROPHOSPHOKINASE YJBM"/>
    <property type="match status" value="1"/>
</dbReference>
<feature type="domain" description="RelA/SpoT" evidence="1">
    <location>
        <begin position="58"/>
        <end position="180"/>
    </location>
</feature>
<evidence type="ECO:0000313" key="2">
    <source>
        <dbReference type="EMBL" id="TWO27856.1"/>
    </source>
</evidence>
<dbReference type="CDD" id="cd05399">
    <property type="entry name" value="NT_Rel-Spo_like"/>
    <property type="match status" value="1"/>
</dbReference>
<dbReference type="SMART" id="SM00954">
    <property type="entry name" value="RelA_SpoT"/>
    <property type="match status" value="1"/>
</dbReference>
<dbReference type="InterPro" id="IPR007685">
    <property type="entry name" value="RelA_SpoT"/>
</dbReference>
<dbReference type="InterPro" id="IPR052366">
    <property type="entry name" value="GTP_Pyrophosphokinase"/>
</dbReference>
<dbReference type="Proteomes" id="UP000321599">
    <property type="component" value="Unassembled WGS sequence"/>
</dbReference>
<dbReference type="InterPro" id="IPR043519">
    <property type="entry name" value="NT_sf"/>
</dbReference>
<dbReference type="SUPFAM" id="SSF81301">
    <property type="entry name" value="Nucleotidyltransferase"/>
    <property type="match status" value="1"/>
</dbReference>
<name>A0ABY3G7L7_9BACT</name>
<protein>
    <recommendedName>
        <fullName evidence="1">RelA/SpoT domain-containing protein</fullName>
    </recommendedName>
</protein>
<keyword evidence="3" id="KW-1185">Reference proteome</keyword>
<organism evidence="2 3">
    <name type="scientific">Campylobacter lanienae</name>
    <dbReference type="NCBI Taxonomy" id="75658"/>
    <lineage>
        <taxon>Bacteria</taxon>
        <taxon>Pseudomonadati</taxon>
        <taxon>Campylobacterota</taxon>
        <taxon>Epsilonproteobacteria</taxon>
        <taxon>Campylobacterales</taxon>
        <taxon>Campylobacteraceae</taxon>
        <taxon>Campylobacter</taxon>
    </lineage>
</organism>
<evidence type="ECO:0000259" key="1">
    <source>
        <dbReference type="SMART" id="SM00954"/>
    </source>
</evidence>
<accession>A0ABY3G7L7</accession>
<dbReference type="EMBL" id="VOAV01000030">
    <property type="protein sequence ID" value="TWO27856.1"/>
    <property type="molecule type" value="Genomic_DNA"/>
</dbReference>
<proteinExistence type="predicted"/>
<reference evidence="2 3" key="1">
    <citation type="submission" date="2019-07" db="EMBL/GenBank/DDBJ databases">
        <title>Rapid identification of Enteric Bacteria from Whole Genome Sequences (WGS) using Average Nucleotide Identity (ANI).</title>
        <authorList>
            <person name="Lane C."/>
        </authorList>
    </citation>
    <scope>NUCLEOTIDE SEQUENCE [LARGE SCALE GENOMIC DNA]</scope>
    <source>
        <strain evidence="2 3">2013D-9588</strain>
    </source>
</reference>